<feature type="binding site" evidence="6">
    <location>
        <position position="6"/>
    </location>
    <ligand>
        <name>Mg(2+)</name>
        <dbReference type="ChEBI" id="CHEBI:18420"/>
    </ligand>
</feature>
<dbReference type="InterPro" id="IPR002716">
    <property type="entry name" value="PIN_dom"/>
</dbReference>
<dbReference type="InterPro" id="IPR022907">
    <property type="entry name" value="VapC_family"/>
</dbReference>
<dbReference type="Pfam" id="PF01850">
    <property type="entry name" value="PIN"/>
    <property type="match status" value="1"/>
</dbReference>
<gene>
    <name evidence="6" type="primary">vapC</name>
    <name evidence="8" type="ORF">QRT03_24085</name>
</gene>
<dbReference type="InterPro" id="IPR051619">
    <property type="entry name" value="TypeII_TA_RNase_PINc/VapC"/>
</dbReference>
<dbReference type="RefSeq" id="WP_286055639.1">
    <property type="nucleotide sequence ID" value="NZ_JASVWF010000006.1"/>
</dbReference>
<keyword evidence="9" id="KW-1185">Reference proteome</keyword>
<accession>A0ABT7MEI2</accession>
<keyword evidence="5 6" id="KW-0460">Magnesium</keyword>
<keyword evidence="1 6" id="KW-1277">Toxin-antitoxin system</keyword>
<feature type="domain" description="PIN" evidence="7">
    <location>
        <begin position="4"/>
        <end position="119"/>
    </location>
</feature>
<dbReference type="EC" id="3.1.-.-" evidence="6"/>
<proteinExistence type="inferred from homology"/>
<protein>
    <recommendedName>
        <fullName evidence="6">Ribonuclease VapC</fullName>
        <shortName evidence="6">RNase VapC</shortName>
        <ecNumber evidence="6">3.1.-.-</ecNumber>
    </recommendedName>
    <alternativeName>
        <fullName evidence="6">Toxin VapC</fullName>
    </alternativeName>
</protein>
<keyword evidence="3 6" id="KW-0479">Metal-binding</keyword>
<comment type="similarity">
    <text evidence="6">Belongs to the PINc/VapC protein family.</text>
</comment>
<dbReference type="PANTHER" id="PTHR35901">
    <property type="entry name" value="RIBONUCLEASE VAPC3"/>
    <property type="match status" value="1"/>
</dbReference>
<dbReference type="CDD" id="cd09873">
    <property type="entry name" value="PIN_Pae0151-like"/>
    <property type="match status" value="1"/>
</dbReference>
<reference evidence="8 9" key="1">
    <citation type="submission" date="2023-06" db="EMBL/GenBank/DDBJ databases">
        <title>Actinomycetospora Odt1-22.</title>
        <authorList>
            <person name="Supong K."/>
        </authorList>
    </citation>
    <scope>NUCLEOTIDE SEQUENCE [LARGE SCALE GENOMIC DNA]</scope>
    <source>
        <strain evidence="8 9">Odt1-22</strain>
    </source>
</reference>
<keyword evidence="2 6" id="KW-0540">Nuclease</keyword>
<keyword evidence="6" id="KW-0800">Toxin</keyword>
<evidence type="ECO:0000256" key="4">
    <source>
        <dbReference type="ARBA" id="ARBA00022801"/>
    </source>
</evidence>
<dbReference type="EMBL" id="JASVWF010000006">
    <property type="protein sequence ID" value="MDL5159069.1"/>
    <property type="molecule type" value="Genomic_DNA"/>
</dbReference>
<evidence type="ECO:0000256" key="1">
    <source>
        <dbReference type="ARBA" id="ARBA00022649"/>
    </source>
</evidence>
<evidence type="ECO:0000313" key="9">
    <source>
        <dbReference type="Proteomes" id="UP001231924"/>
    </source>
</evidence>
<comment type="cofactor">
    <cofactor evidence="6">
        <name>Mg(2+)</name>
        <dbReference type="ChEBI" id="CHEBI:18420"/>
    </cofactor>
</comment>
<keyword evidence="4 6" id="KW-0378">Hydrolase</keyword>
<organism evidence="8 9">
    <name type="scientific">Actinomycetospora termitidis</name>
    <dbReference type="NCBI Taxonomy" id="3053470"/>
    <lineage>
        <taxon>Bacteria</taxon>
        <taxon>Bacillati</taxon>
        <taxon>Actinomycetota</taxon>
        <taxon>Actinomycetes</taxon>
        <taxon>Pseudonocardiales</taxon>
        <taxon>Pseudonocardiaceae</taxon>
        <taxon>Actinomycetospora</taxon>
    </lineage>
</organism>
<evidence type="ECO:0000256" key="3">
    <source>
        <dbReference type="ARBA" id="ARBA00022723"/>
    </source>
</evidence>
<feature type="binding site" evidence="6">
    <location>
        <position position="96"/>
    </location>
    <ligand>
        <name>Mg(2+)</name>
        <dbReference type="ChEBI" id="CHEBI:18420"/>
    </ligand>
</feature>
<evidence type="ECO:0000259" key="7">
    <source>
        <dbReference type="Pfam" id="PF01850"/>
    </source>
</evidence>
<dbReference type="InterPro" id="IPR029060">
    <property type="entry name" value="PIN-like_dom_sf"/>
</dbReference>
<dbReference type="HAMAP" id="MF_00265">
    <property type="entry name" value="VapC_Nob1"/>
    <property type="match status" value="1"/>
</dbReference>
<evidence type="ECO:0000313" key="8">
    <source>
        <dbReference type="EMBL" id="MDL5159069.1"/>
    </source>
</evidence>
<dbReference type="Gene3D" id="3.40.50.1010">
    <property type="entry name" value="5'-nuclease"/>
    <property type="match status" value="1"/>
</dbReference>
<sequence length="135" mass="14293">MTLVVDASVVVASLVDDGTVGRWARAEMVGEDLAAPHLMPFEAANVLRRSVLRGDISDDVGRLAHADLLDLPVTLVDFATVAPRVWELRGAVSSCDGAYVALAEVSSAPVLTLDLRLARSPGPRCSFRTPGDLRG</sequence>
<dbReference type="PANTHER" id="PTHR35901:SF1">
    <property type="entry name" value="EXONUCLEASE VAPC9"/>
    <property type="match status" value="1"/>
</dbReference>
<comment type="caution">
    <text evidence="8">The sequence shown here is derived from an EMBL/GenBank/DDBJ whole genome shotgun (WGS) entry which is preliminary data.</text>
</comment>
<evidence type="ECO:0000256" key="5">
    <source>
        <dbReference type="ARBA" id="ARBA00022842"/>
    </source>
</evidence>
<evidence type="ECO:0000256" key="6">
    <source>
        <dbReference type="HAMAP-Rule" id="MF_00265"/>
    </source>
</evidence>
<dbReference type="InterPro" id="IPR044153">
    <property type="entry name" value="PIN_Pae0151-like"/>
</dbReference>
<comment type="function">
    <text evidence="6">Toxic component of a toxin-antitoxin (TA) system. An RNase.</text>
</comment>
<name>A0ABT7MEI2_9PSEU</name>
<evidence type="ECO:0000256" key="2">
    <source>
        <dbReference type="ARBA" id="ARBA00022722"/>
    </source>
</evidence>
<dbReference type="Proteomes" id="UP001231924">
    <property type="component" value="Unassembled WGS sequence"/>
</dbReference>
<dbReference type="SUPFAM" id="SSF88723">
    <property type="entry name" value="PIN domain-like"/>
    <property type="match status" value="1"/>
</dbReference>